<dbReference type="Proteomes" id="UP001597419">
    <property type="component" value="Unassembled WGS sequence"/>
</dbReference>
<evidence type="ECO:0000313" key="5">
    <source>
        <dbReference type="Proteomes" id="UP001597419"/>
    </source>
</evidence>
<evidence type="ECO:0000259" key="3">
    <source>
        <dbReference type="Pfam" id="PF20803"/>
    </source>
</evidence>
<dbReference type="InterPro" id="IPR036388">
    <property type="entry name" value="WH-like_DNA-bd_sf"/>
</dbReference>
<dbReference type="RefSeq" id="WP_345393986.1">
    <property type="nucleotide sequence ID" value="NZ_BAABHG010000006.1"/>
</dbReference>
<dbReference type="EMBL" id="JBHUKU010000009">
    <property type="protein sequence ID" value="MFD2460652.1"/>
    <property type="molecule type" value="Genomic_DNA"/>
</dbReference>
<dbReference type="InterPro" id="IPR012906">
    <property type="entry name" value="PaaX-like_N"/>
</dbReference>
<dbReference type="InterPro" id="IPR036390">
    <property type="entry name" value="WH_DNA-bd_sf"/>
</dbReference>
<dbReference type="Gene3D" id="1.10.10.10">
    <property type="entry name" value="Winged helix-like DNA-binding domain superfamily/Winged helix DNA-binding domain"/>
    <property type="match status" value="1"/>
</dbReference>
<feature type="domain" description="Transcriptional repressor PaaX-like C-terminal" evidence="2">
    <location>
        <begin position="189"/>
        <end position="278"/>
    </location>
</feature>
<gene>
    <name evidence="4" type="ORF">ACFSYJ_18755</name>
</gene>
<accession>A0ABW5GIJ9</accession>
<dbReference type="Gene3D" id="3.30.70.2650">
    <property type="match status" value="1"/>
</dbReference>
<dbReference type="Pfam" id="PF07848">
    <property type="entry name" value="PaaX"/>
    <property type="match status" value="1"/>
</dbReference>
<proteinExistence type="predicted"/>
<dbReference type="Pfam" id="PF20803">
    <property type="entry name" value="PaaX_M"/>
    <property type="match status" value="1"/>
</dbReference>
<dbReference type="InterPro" id="IPR048846">
    <property type="entry name" value="PaaX-like_central"/>
</dbReference>
<evidence type="ECO:0000259" key="1">
    <source>
        <dbReference type="Pfam" id="PF07848"/>
    </source>
</evidence>
<evidence type="ECO:0000313" key="4">
    <source>
        <dbReference type="EMBL" id="MFD2460652.1"/>
    </source>
</evidence>
<keyword evidence="5" id="KW-1185">Reference proteome</keyword>
<comment type="caution">
    <text evidence="4">The sequence shown here is derived from an EMBL/GenBank/DDBJ whole genome shotgun (WGS) entry which is preliminary data.</text>
</comment>
<dbReference type="InterPro" id="IPR011965">
    <property type="entry name" value="PaaX_trns_reg"/>
</dbReference>
<organism evidence="4 5">
    <name type="scientific">Amycolatopsis samaneae</name>
    <dbReference type="NCBI Taxonomy" id="664691"/>
    <lineage>
        <taxon>Bacteria</taxon>
        <taxon>Bacillati</taxon>
        <taxon>Actinomycetota</taxon>
        <taxon>Actinomycetes</taxon>
        <taxon>Pseudonocardiales</taxon>
        <taxon>Pseudonocardiaceae</taxon>
        <taxon>Amycolatopsis</taxon>
    </lineage>
</organism>
<dbReference type="Pfam" id="PF08223">
    <property type="entry name" value="PaaX_C"/>
    <property type="match status" value="1"/>
</dbReference>
<dbReference type="PANTHER" id="PTHR30319">
    <property type="entry name" value="PHENYLACETIC ACID REGULATOR-RELATED TRANSCRIPTIONAL REPRESSOR"/>
    <property type="match status" value="1"/>
</dbReference>
<feature type="domain" description="Transcriptional repressor PaaX-like central Cas2-like" evidence="3">
    <location>
        <begin position="104"/>
        <end position="182"/>
    </location>
</feature>
<dbReference type="InterPro" id="IPR013225">
    <property type="entry name" value="PaaX_C"/>
</dbReference>
<protein>
    <submittedName>
        <fullName evidence="4">PaaX family transcriptional regulator C-terminal domain-containing protein</fullName>
    </submittedName>
</protein>
<feature type="domain" description="Transcriptional repressor PaaX-like N-terminal" evidence="1">
    <location>
        <begin position="20"/>
        <end position="87"/>
    </location>
</feature>
<dbReference type="Gene3D" id="1.20.58.1460">
    <property type="match status" value="1"/>
</dbReference>
<evidence type="ECO:0000259" key="2">
    <source>
        <dbReference type="Pfam" id="PF08223"/>
    </source>
</evidence>
<dbReference type="SUPFAM" id="SSF46785">
    <property type="entry name" value="Winged helix' DNA-binding domain"/>
    <property type="match status" value="1"/>
</dbReference>
<dbReference type="PIRSF" id="PIRSF020623">
    <property type="entry name" value="PaaX"/>
    <property type="match status" value="1"/>
</dbReference>
<sequence length="285" mass="31938">MTVVPEATELDGAGRAAQPRQLIVTVYGLYSQTEGDWLSVASLIELLAALGVDEPAVRSSISRLKRRGILEAVRHGSTAGYELSGTGRAILREGDQRIFRRERARIDDGWVLAVFSVPEAERHRRHLLRTQLARLGFGTVSSGVWIAPAQLREVTARTLGELGLSGYAELFHADHVAFGELTAKVREWWDLAQLDELYTAFLDEYGPTLRRWQRRRTVSGDEAFPDYVRVLTGWRRMPYLDPGLPAELLPPDWPGLRASDLFFTLRARLETAARAFVTRTVSGPE</sequence>
<dbReference type="PANTHER" id="PTHR30319:SF1">
    <property type="entry name" value="TRANSCRIPTIONAL REPRESSOR PAAX"/>
    <property type="match status" value="1"/>
</dbReference>
<reference evidence="5" key="1">
    <citation type="journal article" date="2019" name="Int. J. Syst. Evol. Microbiol.">
        <title>The Global Catalogue of Microorganisms (GCM) 10K type strain sequencing project: providing services to taxonomists for standard genome sequencing and annotation.</title>
        <authorList>
            <consortium name="The Broad Institute Genomics Platform"/>
            <consortium name="The Broad Institute Genome Sequencing Center for Infectious Disease"/>
            <person name="Wu L."/>
            <person name="Ma J."/>
        </authorList>
    </citation>
    <scope>NUCLEOTIDE SEQUENCE [LARGE SCALE GENOMIC DNA]</scope>
    <source>
        <strain evidence="5">CGMCC 4.7643</strain>
    </source>
</reference>
<name>A0ABW5GIJ9_9PSEU</name>